<dbReference type="AlphaFoldDB" id="A0AA86RQ57"/>
<dbReference type="Proteomes" id="UP001642409">
    <property type="component" value="Unassembled WGS sequence"/>
</dbReference>
<dbReference type="EMBL" id="CAXDID020000017">
    <property type="protein sequence ID" value="CAL5984819.1"/>
    <property type="molecule type" value="Genomic_DNA"/>
</dbReference>
<proteinExistence type="predicted"/>
<keyword evidence="3" id="KW-1185">Reference proteome</keyword>
<organism evidence="1">
    <name type="scientific">Hexamita inflata</name>
    <dbReference type="NCBI Taxonomy" id="28002"/>
    <lineage>
        <taxon>Eukaryota</taxon>
        <taxon>Metamonada</taxon>
        <taxon>Diplomonadida</taxon>
        <taxon>Hexamitidae</taxon>
        <taxon>Hexamitinae</taxon>
        <taxon>Hexamita</taxon>
    </lineage>
</organism>
<dbReference type="EMBL" id="CATOUU010001186">
    <property type="protein sequence ID" value="CAI9978878.1"/>
    <property type="molecule type" value="Genomic_DNA"/>
</dbReference>
<sequence length="164" mass="18926">MVVRHIETFRAVGRASDQINRDATGERYEPISEEERVTQNKIHFPQDKPIAATHYKRRQSAQTSYGGLINQTGKRPNLISVMVQGGWTIRPTAHPVCHKNTYRNICLMANRRIQRVKEERITLYKAQHFQIRSCLHSQIIQGDGKTVQKYLSRRNSPTSISQTV</sequence>
<reference evidence="1" key="1">
    <citation type="submission" date="2023-06" db="EMBL/GenBank/DDBJ databases">
        <authorList>
            <person name="Kurt Z."/>
        </authorList>
    </citation>
    <scope>NUCLEOTIDE SEQUENCE</scope>
</reference>
<reference evidence="2 3" key="2">
    <citation type="submission" date="2024-07" db="EMBL/GenBank/DDBJ databases">
        <authorList>
            <person name="Akdeniz Z."/>
        </authorList>
    </citation>
    <scope>NUCLEOTIDE SEQUENCE [LARGE SCALE GENOMIC DNA]</scope>
</reference>
<gene>
    <name evidence="1" type="ORF">HINF_LOCUS66523</name>
    <name evidence="2" type="ORF">HINF_LOCUS8290</name>
</gene>
<evidence type="ECO:0000313" key="2">
    <source>
        <dbReference type="EMBL" id="CAL5984819.1"/>
    </source>
</evidence>
<accession>A0AA86RQ57</accession>
<comment type="caution">
    <text evidence="1">The sequence shown here is derived from an EMBL/GenBank/DDBJ whole genome shotgun (WGS) entry which is preliminary data.</text>
</comment>
<evidence type="ECO:0000313" key="3">
    <source>
        <dbReference type="Proteomes" id="UP001642409"/>
    </source>
</evidence>
<name>A0AA86RQ57_9EUKA</name>
<protein>
    <submittedName>
        <fullName evidence="2">Hypothetical_protein</fullName>
    </submittedName>
</protein>
<evidence type="ECO:0000313" key="1">
    <source>
        <dbReference type="EMBL" id="CAI9978878.1"/>
    </source>
</evidence>